<reference evidence="6" key="1">
    <citation type="submission" date="2021-05" db="EMBL/GenBank/DDBJ databases">
        <authorList>
            <person name="Stam R."/>
        </authorList>
    </citation>
    <scope>NUCLEOTIDE SEQUENCE</scope>
    <source>
        <strain evidence="6">CS162</strain>
    </source>
</reference>
<dbReference type="AlphaFoldDB" id="A0A8J2I0U7"/>
<keyword evidence="3" id="KW-0812">Transmembrane</keyword>
<gene>
    <name evidence="6" type="ORF">ALTATR162_LOCUS4131</name>
</gene>
<comment type="similarity">
    <text evidence="2">Belongs to the IFI6/IFI27 family.</text>
</comment>
<dbReference type="OrthoDB" id="3794528at2759"/>
<proteinExistence type="inferred from homology"/>
<dbReference type="InterPro" id="IPR009311">
    <property type="entry name" value="IFI6/IFI27-like"/>
</dbReference>
<evidence type="ECO:0000313" key="6">
    <source>
        <dbReference type="EMBL" id="CAG5156333.1"/>
    </source>
</evidence>
<dbReference type="GO" id="GO:0016020">
    <property type="term" value="C:membrane"/>
    <property type="evidence" value="ECO:0007669"/>
    <property type="project" value="UniProtKB-SubCell"/>
</dbReference>
<organism evidence="6 7">
    <name type="scientific">Alternaria atra</name>
    <dbReference type="NCBI Taxonomy" id="119953"/>
    <lineage>
        <taxon>Eukaryota</taxon>
        <taxon>Fungi</taxon>
        <taxon>Dikarya</taxon>
        <taxon>Ascomycota</taxon>
        <taxon>Pezizomycotina</taxon>
        <taxon>Dothideomycetes</taxon>
        <taxon>Pleosporomycetidae</taxon>
        <taxon>Pleosporales</taxon>
        <taxon>Pleosporineae</taxon>
        <taxon>Pleosporaceae</taxon>
        <taxon>Alternaria</taxon>
        <taxon>Alternaria sect. Ulocladioides</taxon>
    </lineage>
</organism>
<dbReference type="PANTHER" id="PTHR16932:SF18">
    <property type="entry name" value="INTERFERON, ALPHA-INDUCIBLE PROTEIN 27-LIKE 2"/>
    <property type="match status" value="1"/>
</dbReference>
<dbReference type="EMBL" id="CAJRGZ010000017">
    <property type="protein sequence ID" value="CAG5156333.1"/>
    <property type="molecule type" value="Genomic_DNA"/>
</dbReference>
<evidence type="ECO:0000256" key="3">
    <source>
        <dbReference type="ARBA" id="ARBA00022692"/>
    </source>
</evidence>
<dbReference type="Pfam" id="PF06140">
    <property type="entry name" value="Ifi-6-16"/>
    <property type="match status" value="1"/>
</dbReference>
<protein>
    <submittedName>
        <fullName evidence="6">Uncharacterized protein</fullName>
    </submittedName>
</protein>
<sequence length="208" mass="20985">MSFLNNARKAMKSFGKEAGKHIGGATNTASKQIRVFGKDIGPKIAPALEEAWKQADAFGQEAAKQTSAAAKHTKQWVEQHPGETAGMFACVVAAPLGIGVAYSGLHMVGFTATGVAAGSAAAAVQSSIGNVAATSTFAVFQSAATGGASATLVSGVAAGTATGIAIAATAPRLIEAVRGGKKKVTIDDVTYKIGDKGRKNPRQKASKL</sequence>
<evidence type="ECO:0000313" key="7">
    <source>
        <dbReference type="Proteomes" id="UP000676310"/>
    </source>
</evidence>
<keyword evidence="5" id="KW-0472">Membrane</keyword>
<dbReference type="RefSeq" id="XP_043167676.1">
    <property type="nucleotide sequence ID" value="XM_043311741.1"/>
</dbReference>
<dbReference type="Gene3D" id="6.10.110.10">
    <property type="match status" value="1"/>
</dbReference>
<evidence type="ECO:0000256" key="2">
    <source>
        <dbReference type="ARBA" id="ARBA00007262"/>
    </source>
</evidence>
<comment type="caution">
    <text evidence="6">The sequence shown here is derived from an EMBL/GenBank/DDBJ whole genome shotgun (WGS) entry which is preliminary data.</text>
</comment>
<keyword evidence="4" id="KW-1133">Transmembrane helix</keyword>
<evidence type="ECO:0000256" key="4">
    <source>
        <dbReference type="ARBA" id="ARBA00022989"/>
    </source>
</evidence>
<name>A0A8J2I0U7_9PLEO</name>
<dbReference type="InterPro" id="IPR038213">
    <property type="entry name" value="IFI6/IFI27-like_sf"/>
</dbReference>
<dbReference type="Proteomes" id="UP000676310">
    <property type="component" value="Unassembled WGS sequence"/>
</dbReference>
<dbReference type="GeneID" id="67015765"/>
<evidence type="ECO:0000256" key="1">
    <source>
        <dbReference type="ARBA" id="ARBA00004141"/>
    </source>
</evidence>
<evidence type="ECO:0000256" key="5">
    <source>
        <dbReference type="ARBA" id="ARBA00023136"/>
    </source>
</evidence>
<keyword evidence="7" id="KW-1185">Reference proteome</keyword>
<comment type="subcellular location">
    <subcellularLocation>
        <location evidence="1">Membrane</location>
        <topology evidence="1">Multi-pass membrane protein</topology>
    </subcellularLocation>
</comment>
<accession>A0A8J2I0U7</accession>
<dbReference type="PANTHER" id="PTHR16932">
    <property type="entry name" value="INTERFERON ALPHA-INDUCIBLE PROTEIN 27"/>
    <property type="match status" value="1"/>
</dbReference>